<evidence type="ECO:0000256" key="8">
    <source>
        <dbReference type="ARBA" id="ARBA00023114"/>
    </source>
</evidence>
<gene>
    <name evidence="14" type="ORF">SAMN06265795_1104</name>
</gene>
<keyword evidence="5" id="KW-0812">Transmembrane</keyword>
<dbReference type="Proteomes" id="UP000198284">
    <property type="component" value="Unassembled WGS sequence"/>
</dbReference>
<dbReference type="Pfam" id="PF13609">
    <property type="entry name" value="Porin_4"/>
    <property type="match status" value="1"/>
</dbReference>
<keyword evidence="9" id="KW-0472">Membrane</keyword>
<keyword evidence="6 12" id="KW-0732">Signal</keyword>
<protein>
    <submittedName>
        <fullName evidence="14">Outer membrane protein (Porin)</fullName>
    </submittedName>
</protein>
<dbReference type="InterPro" id="IPR033900">
    <property type="entry name" value="Gram_neg_porin_domain"/>
</dbReference>
<feature type="signal peptide" evidence="12">
    <location>
        <begin position="1"/>
        <end position="24"/>
    </location>
</feature>
<evidence type="ECO:0000256" key="1">
    <source>
        <dbReference type="ARBA" id="ARBA00004571"/>
    </source>
</evidence>
<feature type="domain" description="Porin" evidence="13">
    <location>
        <begin position="10"/>
        <end position="379"/>
    </location>
</feature>
<reference evidence="14 15" key="1">
    <citation type="submission" date="2017-06" db="EMBL/GenBank/DDBJ databases">
        <authorList>
            <person name="Kim H.J."/>
            <person name="Triplett B.A."/>
        </authorList>
    </citation>
    <scope>NUCLEOTIDE SEQUENCE [LARGE SCALE GENOMIC DNA]</scope>
    <source>
        <strain evidence="14 15">U15</strain>
    </source>
</reference>
<keyword evidence="15" id="KW-1185">Reference proteome</keyword>
<evidence type="ECO:0000313" key="14">
    <source>
        <dbReference type="EMBL" id="SNS94130.1"/>
    </source>
</evidence>
<evidence type="ECO:0000256" key="9">
    <source>
        <dbReference type="ARBA" id="ARBA00023136"/>
    </source>
</evidence>
<evidence type="ECO:0000256" key="10">
    <source>
        <dbReference type="ARBA" id="ARBA00023237"/>
    </source>
</evidence>
<evidence type="ECO:0000256" key="5">
    <source>
        <dbReference type="ARBA" id="ARBA00022692"/>
    </source>
</evidence>
<dbReference type="OrthoDB" id="5293374at2"/>
<dbReference type="PRINTS" id="PR00184">
    <property type="entry name" value="NEISSPPORIN"/>
</dbReference>
<dbReference type="SUPFAM" id="SSF56935">
    <property type="entry name" value="Porins"/>
    <property type="match status" value="1"/>
</dbReference>
<proteinExistence type="predicted"/>
<dbReference type="RefSeq" id="WP_089400080.1">
    <property type="nucleotide sequence ID" value="NZ_FZOT01000010.1"/>
</dbReference>
<evidence type="ECO:0000256" key="7">
    <source>
        <dbReference type="ARBA" id="ARBA00023065"/>
    </source>
</evidence>
<dbReference type="PANTHER" id="PTHR34501:SF9">
    <property type="entry name" value="MAJOR OUTER MEMBRANE PROTEIN P.IA"/>
    <property type="match status" value="1"/>
</dbReference>
<keyword evidence="3" id="KW-0813">Transport</keyword>
<feature type="region of interest" description="Disordered" evidence="11">
    <location>
        <begin position="58"/>
        <end position="78"/>
    </location>
</feature>
<dbReference type="EMBL" id="FZOT01000010">
    <property type="protein sequence ID" value="SNS94130.1"/>
    <property type="molecule type" value="Genomic_DNA"/>
</dbReference>
<dbReference type="Gene3D" id="2.40.160.10">
    <property type="entry name" value="Porin"/>
    <property type="match status" value="1"/>
</dbReference>
<comment type="subunit">
    <text evidence="2">Homotrimer.</text>
</comment>
<dbReference type="GO" id="GO:0006811">
    <property type="term" value="P:monoatomic ion transport"/>
    <property type="evidence" value="ECO:0007669"/>
    <property type="project" value="UniProtKB-KW"/>
</dbReference>
<comment type="subcellular location">
    <subcellularLocation>
        <location evidence="1">Cell outer membrane</location>
        <topology evidence="1">Multi-pass membrane protein</topology>
    </subcellularLocation>
</comment>
<evidence type="ECO:0000313" key="15">
    <source>
        <dbReference type="Proteomes" id="UP000198284"/>
    </source>
</evidence>
<evidence type="ECO:0000256" key="11">
    <source>
        <dbReference type="SAM" id="MobiDB-lite"/>
    </source>
</evidence>
<dbReference type="PANTHER" id="PTHR34501">
    <property type="entry name" value="PROTEIN YDDL-RELATED"/>
    <property type="match status" value="1"/>
</dbReference>
<dbReference type="InterPro" id="IPR023614">
    <property type="entry name" value="Porin_dom_sf"/>
</dbReference>
<evidence type="ECO:0000256" key="3">
    <source>
        <dbReference type="ARBA" id="ARBA00022448"/>
    </source>
</evidence>
<evidence type="ECO:0000256" key="4">
    <source>
        <dbReference type="ARBA" id="ARBA00022452"/>
    </source>
</evidence>
<feature type="chain" id="PRO_5012444284" evidence="12">
    <location>
        <begin position="25"/>
        <end position="417"/>
    </location>
</feature>
<sequence length="417" mass="43589">MKRNNTILAAAVAAALGLPMLAQAQTSVQVYGRLYPQINNYDITGATARGTAGISTLSGGATGPAATTPADVKGTGMESPNARLGFRGTEDLGAGLKALFQLEMGFDVSNGQLGTANTLFSRDTFVGLGGDFGTVKLGNMDTVYKNLGDTLSFFGVSSGNFISTSNILSKPSIGGTSSRSSFHLRRANSIIYETPSIGGFQAAFDYSLGETPGDFFDNSVISGGVKYENGPIYAAIAHERHRNLFGGSNNVATALRNFTATAGSTTPLPGVRSVDTGTRLTGQYRIGNDLRVEANIARLEYDETGGAAGRFSNYKTTTWSIGAEQRIAAFTLAASYGKQTDGSCALVGGAACSTSGLNASQLNLGVAYNLSKRTALYALASKYWNGNSSRASNVVDAPRLEYGQDIRQLALGIVHNF</sequence>
<keyword evidence="8" id="KW-0626">Porin</keyword>
<dbReference type="GO" id="GO:0015288">
    <property type="term" value="F:porin activity"/>
    <property type="evidence" value="ECO:0007669"/>
    <property type="project" value="UniProtKB-KW"/>
</dbReference>
<keyword evidence="4" id="KW-1134">Transmembrane beta strand</keyword>
<dbReference type="GO" id="GO:0009279">
    <property type="term" value="C:cell outer membrane"/>
    <property type="evidence" value="ECO:0007669"/>
    <property type="project" value="UniProtKB-SubCell"/>
</dbReference>
<dbReference type="GO" id="GO:0046930">
    <property type="term" value="C:pore complex"/>
    <property type="evidence" value="ECO:0007669"/>
    <property type="project" value="UniProtKB-KW"/>
</dbReference>
<dbReference type="CDD" id="cd00342">
    <property type="entry name" value="gram_neg_porins"/>
    <property type="match status" value="1"/>
</dbReference>
<name>A0A239IKG4_9BURK</name>
<dbReference type="AlphaFoldDB" id="A0A239IKG4"/>
<keyword evidence="7" id="KW-0406">Ion transport</keyword>
<dbReference type="InterPro" id="IPR002299">
    <property type="entry name" value="Porin_Neis"/>
</dbReference>
<dbReference type="InterPro" id="IPR050298">
    <property type="entry name" value="Gram-neg_bact_OMP"/>
</dbReference>
<evidence type="ECO:0000256" key="12">
    <source>
        <dbReference type="SAM" id="SignalP"/>
    </source>
</evidence>
<keyword evidence="10" id="KW-0998">Cell outer membrane</keyword>
<evidence type="ECO:0000256" key="2">
    <source>
        <dbReference type="ARBA" id="ARBA00011233"/>
    </source>
</evidence>
<accession>A0A239IKG4</accession>
<evidence type="ECO:0000259" key="13">
    <source>
        <dbReference type="Pfam" id="PF13609"/>
    </source>
</evidence>
<evidence type="ECO:0000256" key="6">
    <source>
        <dbReference type="ARBA" id="ARBA00022729"/>
    </source>
</evidence>
<organism evidence="14 15">
    <name type="scientific">Noviherbaspirillum humi</name>
    <dbReference type="NCBI Taxonomy" id="1688639"/>
    <lineage>
        <taxon>Bacteria</taxon>
        <taxon>Pseudomonadati</taxon>
        <taxon>Pseudomonadota</taxon>
        <taxon>Betaproteobacteria</taxon>
        <taxon>Burkholderiales</taxon>
        <taxon>Oxalobacteraceae</taxon>
        <taxon>Noviherbaspirillum</taxon>
    </lineage>
</organism>